<evidence type="ECO:0000313" key="2">
    <source>
        <dbReference type="EMBL" id="KAK1135602.1"/>
    </source>
</evidence>
<evidence type="ECO:0000256" key="1">
    <source>
        <dbReference type="SAM" id="Phobius"/>
    </source>
</evidence>
<keyword evidence="3" id="KW-1185">Reference proteome</keyword>
<evidence type="ECO:0000313" key="3">
    <source>
        <dbReference type="Proteomes" id="UP001177670"/>
    </source>
</evidence>
<keyword evidence="1" id="KW-0472">Membrane</keyword>
<sequence>MKVGLLKNFLHYFNLKQGTVLIAVFQLFTSGFSMIFFVLALAHAMGIQEMVVRDTEDALEREALEDISSNHLNTRKMDMAHHNATGA</sequence>
<comment type="caution">
    <text evidence="2">The sequence shown here is derived from an EMBL/GenBank/DDBJ whole genome shotgun (WGS) entry which is preliminary data.</text>
</comment>
<reference evidence="2" key="1">
    <citation type="submission" date="2021-10" db="EMBL/GenBank/DDBJ databases">
        <title>Melipona bicolor Genome sequencing and assembly.</title>
        <authorList>
            <person name="Araujo N.S."/>
            <person name="Arias M.C."/>
        </authorList>
    </citation>
    <scope>NUCLEOTIDE SEQUENCE</scope>
    <source>
        <strain evidence="2">USP_2M_L1-L4_2017</strain>
        <tissue evidence="2">Whole body</tissue>
    </source>
</reference>
<organism evidence="2 3">
    <name type="scientific">Melipona bicolor</name>
    <dbReference type="NCBI Taxonomy" id="60889"/>
    <lineage>
        <taxon>Eukaryota</taxon>
        <taxon>Metazoa</taxon>
        <taxon>Ecdysozoa</taxon>
        <taxon>Arthropoda</taxon>
        <taxon>Hexapoda</taxon>
        <taxon>Insecta</taxon>
        <taxon>Pterygota</taxon>
        <taxon>Neoptera</taxon>
        <taxon>Endopterygota</taxon>
        <taxon>Hymenoptera</taxon>
        <taxon>Apocrita</taxon>
        <taxon>Aculeata</taxon>
        <taxon>Apoidea</taxon>
        <taxon>Anthophila</taxon>
        <taxon>Apidae</taxon>
        <taxon>Melipona</taxon>
    </lineage>
</organism>
<gene>
    <name evidence="2" type="ORF">K0M31_000191</name>
</gene>
<name>A0AA40KWT9_9HYME</name>
<dbReference type="Proteomes" id="UP001177670">
    <property type="component" value="Unassembled WGS sequence"/>
</dbReference>
<dbReference type="AlphaFoldDB" id="A0AA40KWT9"/>
<keyword evidence="1" id="KW-0812">Transmembrane</keyword>
<accession>A0AA40KWT9</accession>
<keyword evidence="1" id="KW-1133">Transmembrane helix</keyword>
<dbReference type="EMBL" id="JAHYIQ010000001">
    <property type="protein sequence ID" value="KAK1135602.1"/>
    <property type="molecule type" value="Genomic_DNA"/>
</dbReference>
<proteinExistence type="predicted"/>
<feature type="transmembrane region" description="Helical" evidence="1">
    <location>
        <begin position="20"/>
        <end position="42"/>
    </location>
</feature>
<protein>
    <submittedName>
        <fullName evidence="2">Uncharacterized protein</fullName>
    </submittedName>
</protein>